<dbReference type="Gene3D" id="2.120.10.30">
    <property type="entry name" value="TolB, C-terminal domain"/>
    <property type="match status" value="2"/>
</dbReference>
<dbReference type="GO" id="GO:0061630">
    <property type="term" value="F:ubiquitin protein ligase activity"/>
    <property type="evidence" value="ECO:0007669"/>
    <property type="project" value="UniProtKB-EC"/>
</dbReference>
<evidence type="ECO:0000256" key="4">
    <source>
        <dbReference type="ARBA" id="ARBA00022737"/>
    </source>
</evidence>
<dbReference type="InterPro" id="IPR001258">
    <property type="entry name" value="NHL_repeat"/>
</dbReference>
<feature type="domain" description="RING-type" evidence="9">
    <location>
        <begin position="19"/>
        <end position="60"/>
    </location>
</feature>
<dbReference type="Gene3D" id="3.30.40.10">
    <property type="entry name" value="Zinc/RING finger domain, C3HC4 (zinc finger)"/>
    <property type="match status" value="1"/>
</dbReference>
<dbReference type="SUPFAM" id="SSF57850">
    <property type="entry name" value="RING/U-box"/>
    <property type="match status" value="1"/>
</dbReference>
<dbReference type="SUPFAM" id="SSF101898">
    <property type="entry name" value="NHL repeat"/>
    <property type="match status" value="1"/>
</dbReference>
<comment type="caution">
    <text evidence="10">The sequence shown here is derived from an EMBL/GenBank/DDBJ whole genome shotgun (WGS) entry which is preliminary data.</text>
</comment>
<feature type="non-terminal residue" evidence="10">
    <location>
        <position position="1"/>
    </location>
</feature>
<dbReference type="InterPro" id="IPR050952">
    <property type="entry name" value="TRIM-NHL_E3_ligases"/>
</dbReference>
<evidence type="ECO:0000256" key="2">
    <source>
        <dbReference type="ARBA" id="ARBA00012483"/>
    </source>
</evidence>
<evidence type="ECO:0000313" key="10">
    <source>
        <dbReference type="EMBL" id="NXU94041.1"/>
    </source>
</evidence>
<dbReference type="Proteomes" id="UP000551443">
    <property type="component" value="Unassembled WGS sequence"/>
</dbReference>
<dbReference type="Pfam" id="PF14634">
    <property type="entry name" value="zf-RING_5"/>
    <property type="match status" value="1"/>
</dbReference>
<evidence type="ECO:0000256" key="3">
    <source>
        <dbReference type="ARBA" id="ARBA00022723"/>
    </source>
</evidence>
<evidence type="ECO:0000256" key="7">
    <source>
        <dbReference type="PROSITE-ProRule" id="PRU00175"/>
    </source>
</evidence>
<accession>A0A7L3PW50</accession>
<dbReference type="GO" id="GO:0005634">
    <property type="term" value="C:nucleus"/>
    <property type="evidence" value="ECO:0007669"/>
    <property type="project" value="TreeGrafter"/>
</dbReference>
<dbReference type="PROSITE" id="PS00518">
    <property type="entry name" value="ZF_RING_1"/>
    <property type="match status" value="1"/>
</dbReference>
<dbReference type="InterPro" id="IPR001841">
    <property type="entry name" value="Znf_RING"/>
</dbReference>
<dbReference type="PANTHER" id="PTHR24104">
    <property type="entry name" value="E3 UBIQUITIN-PROTEIN LIGASE NHLRC1-RELATED"/>
    <property type="match status" value="1"/>
</dbReference>
<keyword evidence="5 7" id="KW-0863">Zinc-finger</keyword>
<keyword evidence="6" id="KW-0862">Zinc</keyword>
<feature type="repeat" description="NHL" evidence="8">
    <location>
        <begin position="138"/>
        <end position="180"/>
    </location>
</feature>
<dbReference type="InterPro" id="IPR013083">
    <property type="entry name" value="Znf_RING/FYVE/PHD"/>
</dbReference>
<dbReference type="SMART" id="SM00184">
    <property type="entry name" value="RING"/>
    <property type="match status" value="1"/>
</dbReference>
<dbReference type="GO" id="GO:0008270">
    <property type="term" value="F:zinc ion binding"/>
    <property type="evidence" value="ECO:0007669"/>
    <property type="project" value="UniProtKB-KW"/>
</dbReference>
<evidence type="ECO:0000256" key="6">
    <source>
        <dbReference type="ARBA" id="ARBA00022833"/>
    </source>
</evidence>
<dbReference type="GO" id="GO:0016874">
    <property type="term" value="F:ligase activity"/>
    <property type="evidence" value="ECO:0007669"/>
    <property type="project" value="UniProtKB-KW"/>
</dbReference>
<dbReference type="PROSITE" id="PS51125">
    <property type="entry name" value="NHL"/>
    <property type="match status" value="1"/>
</dbReference>
<keyword evidence="3" id="KW-0479">Metal-binding</keyword>
<evidence type="ECO:0000259" key="9">
    <source>
        <dbReference type="PROSITE" id="PS50089"/>
    </source>
</evidence>
<organism evidence="10 11">
    <name type="scientific">Xiphorhynchus elegans</name>
    <name type="common">elegant woodcreeper</name>
    <dbReference type="NCBI Taxonomy" id="269412"/>
    <lineage>
        <taxon>Eukaryota</taxon>
        <taxon>Metazoa</taxon>
        <taxon>Chordata</taxon>
        <taxon>Craniata</taxon>
        <taxon>Vertebrata</taxon>
        <taxon>Euteleostomi</taxon>
        <taxon>Archelosauria</taxon>
        <taxon>Archosauria</taxon>
        <taxon>Dinosauria</taxon>
        <taxon>Saurischia</taxon>
        <taxon>Theropoda</taxon>
        <taxon>Coelurosauria</taxon>
        <taxon>Aves</taxon>
        <taxon>Neognathae</taxon>
        <taxon>Neoaves</taxon>
        <taxon>Telluraves</taxon>
        <taxon>Australaves</taxon>
        <taxon>Passeriformes</taxon>
        <taxon>Dendrocolaptidae</taxon>
        <taxon>Xiphorhynchus</taxon>
    </lineage>
</organism>
<dbReference type="PROSITE" id="PS50089">
    <property type="entry name" value="ZF_RING_2"/>
    <property type="match status" value="1"/>
</dbReference>
<dbReference type="GO" id="GO:0043161">
    <property type="term" value="P:proteasome-mediated ubiquitin-dependent protein catabolic process"/>
    <property type="evidence" value="ECO:0007669"/>
    <property type="project" value="TreeGrafter"/>
</dbReference>
<sequence length="362" mass="37388">PSLPGMAAPPESALSLLECRVCFERFGPAGPRRPQNLPCGHVLCSGCLCGLRRPLCPFCRRPCGPPGAASECRPLLQLLELWGPAARPCPGVLAGPRQCLGGWGALRNPAGLAACAASARLAVVHDGHTRVALFGPGGRCLREFGPRGELRYPLGVAITPGGLVVVADGGDRALKAFDGEGRAAGAAREGLGLPWGLAVTAQGDLLVSDAEAGALFRVSSDLQQCRRVRARLSSPRAVAVCPRSGSVAVVEHLGGPARGSTRVRVFGADMRPLGQVDTFGLDVACQAPLYATAVAFDGEGRVLVTDVRGGAVVCLGRPEEFPTVTPLISQGLVYPIGLAYTADDSLVVLDSGDHSIKIYGPA</sequence>
<evidence type="ECO:0000256" key="1">
    <source>
        <dbReference type="ARBA" id="ARBA00000900"/>
    </source>
</evidence>
<evidence type="ECO:0000256" key="8">
    <source>
        <dbReference type="PROSITE-ProRule" id="PRU00504"/>
    </source>
</evidence>
<proteinExistence type="predicted"/>
<dbReference type="GO" id="GO:0000209">
    <property type="term" value="P:protein polyubiquitination"/>
    <property type="evidence" value="ECO:0007669"/>
    <property type="project" value="TreeGrafter"/>
</dbReference>
<dbReference type="InterPro" id="IPR017907">
    <property type="entry name" value="Znf_RING_CS"/>
</dbReference>
<dbReference type="CDD" id="cd14961">
    <property type="entry name" value="NHL_TRIM32_like"/>
    <property type="match status" value="1"/>
</dbReference>
<dbReference type="PANTHER" id="PTHR24104:SF47">
    <property type="entry name" value="E3 UBIQUITIN-PROTEIN LIGASE NHLRC1"/>
    <property type="match status" value="1"/>
</dbReference>
<reference evidence="10 11" key="1">
    <citation type="submission" date="2019-09" db="EMBL/GenBank/DDBJ databases">
        <title>Bird 10,000 Genomes (B10K) Project - Family phase.</title>
        <authorList>
            <person name="Zhang G."/>
        </authorList>
    </citation>
    <scope>NUCLEOTIDE SEQUENCE [LARGE SCALE GENOMIC DNA]</scope>
    <source>
        <strain evidence="10">OUT-0059</strain>
        <tissue evidence="10">Muscle</tissue>
    </source>
</reference>
<evidence type="ECO:0000256" key="5">
    <source>
        <dbReference type="ARBA" id="ARBA00022771"/>
    </source>
</evidence>
<name>A0A7L3PW50_9DEND</name>
<keyword evidence="10" id="KW-0436">Ligase</keyword>
<keyword evidence="4" id="KW-0677">Repeat</keyword>
<protein>
    <recommendedName>
        <fullName evidence="2">RING-type E3 ubiquitin transferase</fullName>
        <ecNumber evidence="2">2.3.2.27</ecNumber>
    </recommendedName>
</protein>
<dbReference type="Pfam" id="PF01436">
    <property type="entry name" value="NHL"/>
    <property type="match status" value="1"/>
</dbReference>
<keyword evidence="11" id="KW-1185">Reference proteome</keyword>
<dbReference type="AlphaFoldDB" id="A0A7L3PW50"/>
<dbReference type="InterPro" id="IPR011042">
    <property type="entry name" value="6-blade_b-propeller_TolB-like"/>
</dbReference>
<evidence type="ECO:0000313" key="11">
    <source>
        <dbReference type="Proteomes" id="UP000551443"/>
    </source>
</evidence>
<gene>
    <name evidence="10" type="primary">Nhlrc1</name>
    <name evidence="10" type="ORF">XIPELE_R01320</name>
</gene>
<dbReference type="EMBL" id="VZUH01085966">
    <property type="protein sequence ID" value="NXU94041.1"/>
    <property type="molecule type" value="Genomic_DNA"/>
</dbReference>
<dbReference type="EC" id="2.3.2.27" evidence="2"/>
<comment type="catalytic activity">
    <reaction evidence="1">
        <text>S-ubiquitinyl-[E2 ubiquitin-conjugating enzyme]-L-cysteine + [acceptor protein]-L-lysine = [E2 ubiquitin-conjugating enzyme]-L-cysteine + N(6)-ubiquitinyl-[acceptor protein]-L-lysine.</text>
        <dbReference type="EC" id="2.3.2.27"/>
    </reaction>
</comment>
<feature type="non-terminal residue" evidence="10">
    <location>
        <position position="362"/>
    </location>
</feature>